<feature type="transmembrane region" description="Helical" evidence="2">
    <location>
        <begin position="36"/>
        <end position="65"/>
    </location>
</feature>
<feature type="compositionally biased region" description="Polar residues" evidence="1">
    <location>
        <begin position="316"/>
        <end position="330"/>
    </location>
</feature>
<accession>A0A9Q4C3L5</accession>
<evidence type="ECO:0000313" key="3">
    <source>
        <dbReference type="EMBL" id="MCX2818477.1"/>
    </source>
</evidence>
<protein>
    <submittedName>
        <fullName evidence="3">Uncharacterized protein</fullName>
    </submittedName>
</protein>
<dbReference type="Proteomes" id="UP001149411">
    <property type="component" value="Unassembled WGS sequence"/>
</dbReference>
<sequence>MSKKDTEFEDGTITVTYREDDGEVDRRRLAGIMGAATTATMVLLIVTLSLGMVGAAMGVGLGGFVANFDKVNTTSDASIYPVLGEQAACTQAPQLEATLAGTAEITSTSEGTPAVEFFKDLPLPSNLWYDGDFARITIAANGSDTSPIEAENLDLRLSALEANSLNLGDGNIAEFSTGNLGDSPEDSYERADALNESSSINATDTIGSGSFAGETEFGISAGSFEILGGTAAAHQVAFDSINLQDINLAVQIVNNTDNAVVSPSTPTESDCHALSDYAELNDQPYTGNQTDMTSTSEAGIQLDDETAVTEDDGKSPRSNNNTQSLPFSQP</sequence>
<feature type="region of interest" description="Disordered" evidence="1">
    <location>
        <begin position="282"/>
        <end position="330"/>
    </location>
</feature>
<name>A0A9Q4C3L5_9EURY</name>
<gene>
    <name evidence="3" type="ORF">EGH25_03800</name>
</gene>
<dbReference type="EMBL" id="RKLV01000003">
    <property type="protein sequence ID" value="MCX2818477.1"/>
    <property type="molecule type" value="Genomic_DNA"/>
</dbReference>
<keyword evidence="4" id="KW-1185">Reference proteome</keyword>
<keyword evidence="2" id="KW-0472">Membrane</keyword>
<dbReference type="AlphaFoldDB" id="A0A9Q4C3L5"/>
<proteinExistence type="predicted"/>
<evidence type="ECO:0000256" key="2">
    <source>
        <dbReference type="SAM" id="Phobius"/>
    </source>
</evidence>
<keyword evidence="2" id="KW-0812">Transmembrane</keyword>
<feature type="compositionally biased region" description="Polar residues" evidence="1">
    <location>
        <begin position="283"/>
        <end position="298"/>
    </location>
</feature>
<evidence type="ECO:0000313" key="4">
    <source>
        <dbReference type="Proteomes" id="UP001149411"/>
    </source>
</evidence>
<evidence type="ECO:0000256" key="1">
    <source>
        <dbReference type="SAM" id="MobiDB-lite"/>
    </source>
</evidence>
<comment type="caution">
    <text evidence="3">The sequence shown here is derived from an EMBL/GenBank/DDBJ whole genome shotgun (WGS) entry which is preliminary data.</text>
</comment>
<dbReference type="RefSeq" id="WP_266086321.1">
    <property type="nucleotide sequence ID" value="NZ_RKLV01000003.1"/>
</dbReference>
<organism evidence="3 4">
    <name type="scientific">Halorutilus salinus</name>
    <dbReference type="NCBI Taxonomy" id="2487751"/>
    <lineage>
        <taxon>Archaea</taxon>
        <taxon>Methanobacteriati</taxon>
        <taxon>Methanobacteriota</taxon>
        <taxon>Stenosarchaea group</taxon>
        <taxon>Halobacteria</taxon>
        <taxon>Halorutilales</taxon>
        <taxon>Halorutilaceae</taxon>
        <taxon>Halorutilus</taxon>
    </lineage>
</organism>
<keyword evidence="2" id="KW-1133">Transmembrane helix</keyword>
<reference evidence="3" key="1">
    <citation type="submission" date="2022-09" db="EMBL/GenBank/DDBJ databases">
        <title>Haloadaptaus new haloarchaeum isolated from saline soil.</title>
        <authorList>
            <person name="Duran-Viseras A."/>
            <person name="Sanchez-Porro C."/>
            <person name="Ventosa A."/>
        </authorList>
    </citation>
    <scope>NUCLEOTIDE SEQUENCE</scope>
    <source>
        <strain evidence="3">F3-133</strain>
    </source>
</reference>